<keyword evidence="4" id="KW-1185">Reference proteome</keyword>
<dbReference type="InterPro" id="IPR015797">
    <property type="entry name" value="NUDIX_hydrolase-like_dom_sf"/>
</dbReference>
<dbReference type="InterPro" id="IPR000086">
    <property type="entry name" value="NUDIX_hydrolase_dom"/>
</dbReference>
<evidence type="ECO:0000256" key="1">
    <source>
        <dbReference type="ARBA" id="ARBA00022801"/>
    </source>
</evidence>
<dbReference type="PROSITE" id="PS51462">
    <property type="entry name" value="NUDIX"/>
    <property type="match status" value="1"/>
</dbReference>
<evidence type="ECO:0000313" key="4">
    <source>
        <dbReference type="Proteomes" id="UP001064971"/>
    </source>
</evidence>
<dbReference type="InterPro" id="IPR020084">
    <property type="entry name" value="NUDIX_hydrolase_CS"/>
</dbReference>
<gene>
    <name evidence="3" type="ORF">DAETH_16360</name>
</gene>
<proteinExistence type="predicted"/>
<name>A0ABM8AD04_9DEIO</name>
<dbReference type="RefSeq" id="WP_264774404.1">
    <property type="nucleotide sequence ID" value="NZ_AP026560.1"/>
</dbReference>
<dbReference type="Proteomes" id="UP001064971">
    <property type="component" value="Chromosome"/>
</dbReference>
<keyword evidence="1" id="KW-0378">Hydrolase</keyword>
<sequence>MRADATPTHATIRPMSDTLRLLADYECFPLWRPDGEGDLDPAELNLPANLTARLLAWADAFDSTLNRNDPASPLPMRAAFLRGGEDEWHGFEREGHTLWHMLQAARPDLRVRYHSTLLRHTLEPGEDELLDLLDDAGEVRGVLWRSASEGVKHKWGVVAFLRNAAGELFIPRRATYKTRWPGALDFSVGGLVMAGESCNQAFIREAREELNLDVAVTGWQGAGAFSPHDHHLRCFTRVYEVPFEGQPKLNPDDFSGGEWLTPDEVRSRAEAGEAVNGDLLAVLDLVYGKR</sequence>
<feature type="domain" description="Nudix hydrolase" evidence="2">
    <location>
        <begin position="152"/>
        <end position="287"/>
    </location>
</feature>
<dbReference type="Gene3D" id="3.90.79.10">
    <property type="entry name" value="Nucleoside Triphosphate Pyrophosphohydrolase"/>
    <property type="match status" value="1"/>
</dbReference>
<dbReference type="Pfam" id="PF00293">
    <property type="entry name" value="NUDIX"/>
    <property type="match status" value="1"/>
</dbReference>
<dbReference type="CDD" id="cd24154">
    <property type="entry name" value="NUDIX_DR0079"/>
    <property type="match status" value="1"/>
</dbReference>
<reference evidence="3" key="1">
    <citation type="submission" date="2022-07" db="EMBL/GenBank/DDBJ databases">
        <title>Complete Genome Sequence of the Radioresistant Bacterium Deinococcus aetherius ST0316, Isolated from the Air Dust collected in Lower Stratosphere above Japan.</title>
        <authorList>
            <person name="Satoh K."/>
            <person name="Hagiwara K."/>
            <person name="Katsumata K."/>
            <person name="Kubo A."/>
            <person name="Yokobori S."/>
            <person name="Yamagishi A."/>
            <person name="Oono Y."/>
            <person name="Narumi I."/>
        </authorList>
    </citation>
    <scope>NUCLEOTIDE SEQUENCE</scope>
    <source>
        <strain evidence="3">ST0316</strain>
    </source>
</reference>
<dbReference type="PROSITE" id="PS00893">
    <property type="entry name" value="NUDIX_BOX"/>
    <property type="match status" value="1"/>
</dbReference>
<accession>A0ABM8AD04</accession>
<evidence type="ECO:0000313" key="3">
    <source>
        <dbReference type="EMBL" id="BDP41667.1"/>
    </source>
</evidence>
<evidence type="ECO:0000259" key="2">
    <source>
        <dbReference type="PROSITE" id="PS51462"/>
    </source>
</evidence>
<dbReference type="EMBL" id="AP026560">
    <property type="protein sequence ID" value="BDP41667.1"/>
    <property type="molecule type" value="Genomic_DNA"/>
</dbReference>
<protein>
    <recommendedName>
        <fullName evidence="2">Nudix hydrolase domain-containing protein</fullName>
    </recommendedName>
</protein>
<organism evidence="3 4">
    <name type="scientific">Deinococcus aetherius</name>
    <dbReference type="NCBI Taxonomy" id="200252"/>
    <lineage>
        <taxon>Bacteria</taxon>
        <taxon>Thermotogati</taxon>
        <taxon>Deinococcota</taxon>
        <taxon>Deinococci</taxon>
        <taxon>Deinococcales</taxon>
        <taxon>Deinococcaceae</taxon>
        <taxon>Deinococcus</taxon>
    </lineage>
</organism>
<dbReference type="SUPFAM" id="SSF55811">
    <property type="entry name" value="Nudix"/>
    <property type="match status" value="1"/>
</dbReference>